<dbReference type="InterPro" id="IPR019734">
    <property type="entry name" value="TPR_rpt"/>
</dbReference>
<evidence type="ECO:0000256" key="1">
    <source>
        <dbReference type="ARBA" id="ARBA00009648"/>
    </source>
</evidence>
<dbReference type="GO" id="GO:0003755">
    <property type="term" value="F:peptidyl-prolyl cis-trans isomerase activity"/>
    <property type="evidence" value="ECO:0007669"/>
    <property type="project" value="UniProtKB-KW"/>
</dbReference>
<comment type="catalytic activity">
    <reaction evidence="4">
        <text>[protein]-peptidylproline (omega=180) = [protein]-peptidylproline (omega=0)</text>
        <dbReference type="Rhea" id="RHEA:16237"/>
        <dbReference type="Rhea" id="RHEA-COMP:10747"/>
        <dbReference type="Rhea" id="RHEA-COMP:10748"/>
        <dbReference type="ChEBI" id="CHEBI:83833"/>
        <dbReference type="ChEBI" id="CHEBI:83834"/>
        <dbReference type="EC" id="5.2.1.8"/>
    </reaction>
</comment>
<dbReference type="PANTHER" id="PTHR46674">
    <property type="entry name" value="INACTIVE PEPTIDYL-PROLYL CIS-TRANS ISOMERASE FKBP6"/>
    <property type="match status" value="1"/>
</dbReference>
<feature type="domain" description="PPIase FKBP-type" evidence="6">
    <location>
        <begin position="94"/>
        <end position="183"/>
    </location>
</feature>
<sequence>MLKGSINFEELISTGTMVEIDPDVGEDINESTEDFREELFNHMNVNCVGEFEDENDLYESREPFTILKEKMSPIHLGVNKQVLRPGYGSKPQDNCIVRVHYNGYIEFNEIPFDCTYARKKPHTFIVGKGEVVPGLDIAVKSMNLNEKSQFLVESHLAYGSLGCLERIPPNATILFIVELLEIIESGASEEFQLLPEERKSEFIEVHKYCTAQCAKAKDLFTRNVHAAIKEYNFAVNALENAHLKNHDDQMAHLHMLAKLYLNLLVCYTKVEEPKKGCVNFNKLIHLTTGTDEEVSAKAYYNNAKCLRMLGEYDRAKKQLKKAHDLEPRNADILNEFKIIDSECNKFREKEQRMASAFIGN</sequence>
<name>A0ABD1FJM7_HYPHA</name>
<evidence type="ECO:0000259" key="6">
    <source>
        <dbReference type="PROSITE" id="PS50059"/>
    </source>
</evidence>
<gene>
    <name evidence="7" type="ORF">ABEB36_001901</name>
</gene>
<dbReference type="InterPro" id="IPR042282">
    <property type="entry name" value="FKBP6/shu"/>
</dbReference>
<dbReference type="SUPFAM" id="SSF48452">
    <property type="entry name" value="TPR-like"/>
    <property type="match status" value="1"/>
</dbReference>
<reference evidence="7 8" key="1">
    <citation type="submission" date="2024-05" db="EMBL/GenBank/DDBJ databases">
        <title>Genetic variation in Jamaican populations of the coffee berry borer (Hypothenemus hampei).</title>
        <authorList>
            <person name="Errbii M."/>
            <person name="Myrie A."/>
        </authorList>
    </citation>
    <scope>NUCLEOTIDE SEQUENCE [LARGE SCALE GENOMIC DNA]</scope>
    <source>
        <strain evidence="7">JA-Hopewell-2020-01-JO</strain>
        <tissue evidence="7">Whole body</tissue>
    </source>
</reference>
<feature type="repeat" description="TPR" evidence="5">
    <location>
        <begin position="296"/>
        <end position="329"/>
    </location>
</feature>
<evidence type="ECO:0000313" key="7">
    <source>
        <dbReference type="EMBL" id="KAL1518253.1"/>
    </source>
</evidence>
<dbReference type="Proteomes" id="UP001566132">
    <property type="component" value="Unassembled WGS sequence"/>
</dbReference>
<dbReference type="InterPro" id="IPR046357">
    <property type="entry name" value="PPIase_dom_sf"/>
</dbReference>
<evidence type="ECO:0000256" key="3">
    <source>
        <dbReference type="ARBA" id="ARBA00022803"/>
    </source>
</evidence>
<evidence type="ECO:0000256" key="2">
    <source>
        <dbReference type="ARBA" id="ARBA00022737"/>
    </source>
</evidence>
<dbReference type="PANTHER" id="PTHR46674:SF1">
    <property type="entry name" value="INACTIVE PEPTIDYL-PROLYL CIS-TRANS ISOMERASE FKBP6"/>
    <property type="match status" value="1"/>
</dbReference>
<comment type="similarity">
    <text evidence="1">Belongs to the FKBP6 family.</text>
</comment>
<evidence type="ECO:0000256" key="4">
    <source>
        <dbReference type="PROSITE-ProRule" id="PRU00277"/>
    </source>
</evidence>
<dbReference type="Gene3D" id="3.10.50.40">
    <property type="match status" value="1"/>
</dbReference>
<accession>A0ABD1FJM7</accession>
<keyword evidence="2" id="KW-0677">Repeat</keyword>
<dbReference type="PROSITE" id="PS50005">
    <property type="entry name" value="TPR"/>
    <property type="match status" value="1"/>
</dbReference>
<keyword evidence="4" id="KW-0697">Rotamase</keyword>
<dbReference type="InterPro" id="IPR001179">
    <property type="entry name" value="PPIase_FKBP_dom"/>
</dbReference>
<evidence type="ECO:0000313" key="8">
    <source>
        <dbReference type="Proteomes" id="UP001566132"/>
    </source>
</evidence>
<dbReference type="SMART" id="SM00028">
    <property type="entry name" value="TPR"/>
    <property type="match status" value="1"/>
</dbReference>
<dbReference type="PROSITE" id="PS50059">
    <property type="entry name" value="FKBP_PPIASE"/>
    <property type="match status" value="1"/>
</dbReference>
<keyword evidence="4" id="KW-0413">Isomerase</keyword>
<organism evidence="7 8">
    <name type="scientific">Hypothenemus hampei</name>
    <name type="common">Coffee berry borer</name>
    <dbReference type="NCBI Taxonomy" id="57062"/>
    <lineage>
        <taxon>Eukaryota</taxon>
        <taxon>Metazoa</taxon>
        <taxon>Ecdysozoa</taxon>
        <taxon>Arthropoda</taxon>
        <taxon>Hexapoda</taxon>
        <taxon>Insecta</taxon>
        <taxon>Pterygota</taxon>
        <taxon>Neoptera</taxon>
        <taxon>Endopterygota</taxon>
        <taxon>Coleoptera</taxon>
        <taxon>Polyphaga</taxon>
        <taxon>Cucujiformia</taxon>
        <taxon>Curculionidae</taxon>
        <taxon>Scolytinae</taxon>
        <taxon>Hypothenemus</taxon>
    </lineage>
</organism>
<keyword evidence="8" id="KW-1185">Reference proteome</keyword>
<dbReference type="Gene3D" id="1.25.40.10">
    <property type="entry name" value="Tetratricopeptide repeat domain"/>
    <property type="match status" value="1"/>
</dbReference>
<dbReference type="EC" id="5.2.1.8" evidence="4"/>
<dbReference type="AlphaFoldDB" id="A0ABD1FJM7"/>
<dbReference type="InterPro" id="IPR011990">
    <property type="entry name" value="TPR-like_helical_dom_sf"/>
</dbReference>
<comment type="caution">
    <text evidence="7">The sequence shown here is derived from an EMBL/GenBank/DDBJ whole genome shotgun (WGS) entry which is preliminary data.</text>
</comment>
<protein>
    <recommendedName>
        <fullName evidence="4">peptidylprolyl isomerase</fullName>
        <ecNumber evidence="4">5.2.1.8</ecNumber>
    </recommendedName>
</protein>
<dbReference type="Pfam" id="PF00254">
    <property type="entry name" value="FKBP_C"/>
    <property type="match status" value="1"/>
</dbReference>
<dbReference type="EMBL" id="JBDJPC010000001">
    <property type="protein sequence ID" value="KAL1518253.1"/>
    <property type="molecule type" value="Genomic_DNA"/>
</dbReference>
<evidence type="ECO:0000256" key="5">
    <source>
        <dbReference type="PROSITE-ProRule" id="PRU00339"/>
    </source>
</evidence>
<proteinExistence type="inferred from homology"/>
<keyword evidence="3 5" id="KW-0802">TPR repeat</keyword>
<dbReference type="SUPFAM" id="SSF54534">
    <property type="entry name" value="FKBP-like"/>
    <property type="match status" value="1"/>
</dbReference>